<evidence type="ECO:0000256" key="3">
    <source>
        <dbReference type="ARBA" id="ARBA00024025"/>
    </source>
</evidence>
<dbReference type="InterPro" id="IPR000182">
    <property type="entry name" value="GNAT_dom"/>
</dbReference>
<dbReference type="EMBL" id="HG793125">
    <property type="protein sequence ID" value="CDK24833.1"/>
    <property type="molecule type" value="Genomic_DNA"/>
</dbReference>
<dbReference type="RefSeq" id="XP_022456848.1">
    <property type="nucleotide sequence ID" value="XM_022605373.1"/>
</dbReference>
<dbReference type="GeneID" id="34518236"/>
<reference evidence="5" key="2">
    <citation type="submission" date="2014-02" db="EMBL/GenBank/DDBJ databases">
        <title>Complete DNA sequence of /Kuraishia capsulata/ illustrates novel genomic features among budding yeasts (/Saccharomycotina/).</title>
        <authorList>
            <person name="Morales L."/>
            <person name="Noel B."/>
            <person name="Porcel B."/>
            <person name="Marcet-Houben M."/>
            <person name="Hullo M-F."/>
            <person name="Sacerdot C."/>
            <person name="Tekaia F."/>
            <person name="Leh-Louis V."/>
            <person name="Despons L."/>
            <person name="Khanna V."/>
            <person name="Aury J-M."/>
            <person name="Barbe V."/>
            <person name="Couloux A."/>
            <person name="Labadie K."/>
            <person name="Pelletier E."/>
            <person name="Souciet J-L."/>
            <person name="Boekhout T."/>
            <person name="Gabaldon T."/>
            <person name="Wincker P."/>
            <person name="Dujon B."/>
        </authorList>
    </citation>
    <scope>NUCLEOTIDE SEQUENCE</scope>
    <source>
        <strain evidence="5">CBS 1993</strain>
    </source>
</reference>
<dbReference type="PROSITE" id="PS51186">
    <property type="entry name" value="GNAT"/>
    <property type="match status" value="1"/>
</dbReference>
<dbReference type="InterPro" id="IPR016181">
    <property type="entry name" value="Acyl_CoA_acyltransferase"/>
</dbReference>
<reference evidence="5" key="1">
    <citation type="submission" date="2013-12" db="EMBL/GenBank/DDBJ databases">
        <authorList>
            <person name="Genoscope - CEA"/>
        </authorList>
    </citation>
    <scope>NUCLEOTIDE SEQUENCE</scope>
    <source>
        <strain evidence="5">CBS 1993</strain>
    </source>
</reference>
<evidence type="ECO:0000313" key="6">
    <source>
        <dbReference type="Proteomes" id="UP000019384"/>
    </source>
</evidence>
<evidence type="ECO:0000256" key="2">
    <source>
        <dbReference type="ARBA" id="ARBA00023315"/>
    </source>
</evidence>
<dbReference type="Proteomes" id="UP000019384">
    <property type="component" value="Unassembled WGS sequence"/>
</dbReference>
<proteinExistence type="inferred from homology"/>
<accession>W6MGU8</accession>
<evidence type="ECO:0000256" key="1">
    <source>
        <dbReference type="ARBA" id="ARBA00022679"/>
    </source>
</evidence>
<dbReference type="FunFam" id="3.40.630.30:FF:000091">
    <property type="entry name" value="Peptide alpha-N-acetyltransferase"/>
    <property type="match status" value="1"/>
</dbReference>
<feature type="domain" description="N-acetyltransferase" evidence="4">
    <location>
        <begin position="16"/>
        <end position="165"/>
    </location>
</feature>
<dbReference type="GO" id="GO:0004596">
    <property type="term" value="F:protein-N-terminal amino-acid acetyltransferase activity"/>
    <property type="evidence" value="ECO:0007669"/>
    <property type="project" value="EnsemblFungi"/>
</dbReference>
<dbReference type="PANTHER" id="PTHR45896:SF1">
    <property type="entry name" value="N-ALPHA-ACETYLTRANSFERASE 30"/>
    <property type="match status" value="1"/>
</dbReference>
<dbReference type="GO" id="GO:0032880">
    <property type="term" value="P:regulation of protein localization"/>
    <property type="evidence" value="ECO:0007669"/>
    <property type="project" value="EnsemblFungi"/>
</dbReference>
<evidence type="ECO:0000259" key="4">
    <source>
        <dbReference type="PROSITE" id="PS51186"/>
    </source>
</evidence>
<dbReference type="Gene3D" id="3.40.630.30">
    <property type="match status" value="1"/>
</dbReference>
<dbReference type="GO" id="GO:0031417">
    <property type="term" value="C:NatC complex"/>
    <property type="evidence" value="ECO:0007669"/>
    <property type="project" value="EnsemblFungi"/>
</dbReference>
<dbReference type="InterPro" id="IPR044542">
    <property type="entry name" value="NAA30-like"/>
</dbReference>
<keyword evidence="1" id="KW-0808">Transferase</keyword>
<dbReference type="Pfam" id="PF00583">
    <property type="entry name" value="Acetyltransf_1"/>
    <property type="match status" value="1"/>
</dbReference>
<organism evidence="5 6">
    <name type="scientific">Kuraishia capsulata CBS 1993</name>
    <dbReference type="NCBI Taxonomy" id="1382522"/>
    <lineage>
        <taxon>Eukaryota</taxon>
        <taxon>Fungi</taxon>
        <taxon>Dikarya</taxon>
        <taxon>Ascomycota</taxon>
        <taxon>Saccharomycotina</taxon>
        <taxon>Pichiomycetes</taxon>
        <taxon>Pichiales</taxon>
        <taxon>Pichiaceae</taxon>
        <taxon>Kuraishia</taxon>
    </lineage>
</organism>
<protein>
    <recommendedName>
        <fullName evidence="4">N-acetyltransferase domain-containing protein</fullName>
    </recommendedName>
</protein>
<keyword evidence="2" id="KW-0012">Acyltransferase</keyword>
<gene>
    <name evidence="5" type="ORF">KUCA_T00000800001</name>
</gene>
<dbReference type="CDD" id="cd04301">
    <property type="entry name" value="NAT_SF"/>
    <property type="match status" value="1"/>
</dbReference>
<dbReference type="PANTHER" id="PTHR45896">
    <property type="entry name" value="N-ALPHA-ACETYLTRANSFERASE 30"/>
    <property type="match status" value="1"/>
</dbReference>
<comment type="similarity">
    <text evidence="3">Belongs to the acetyltransferase family. MAK3 subfamily.</text>
</comment>
<evidence type="ECO:0000313" key="5">
    <source>
        <dbReference type="EMBL" id="CDK24833.1"/>
    </source>
</evidence>
<dbReference type="SUPFAM" id="SSF55729">
    <property type="entry name" value="Acyl-CoA N-acyltransferases (Nat)"/>
    <property type="match status" value="1"/>
</dbReference>
<keyword evidence="6" id="KW-1185">Reference proteome</keyword>
<sequence length="179" mass="20972">MTIVYSQFEFDASTKLEGRNDAMKQITKLIDVHLSEPYSIYVYRFFLNSWPQLCYTAVDSEDPDTIIACIISKVEPHRNVRMRGYIGMLAVEPKFRGLGIAKTLIDKSLTTMIDQYNTDEIILETEVDNKKALQLYENFGFIRTKRLFRYYLNKHDAYRLVLPVTHKACIRTPFLEQII</sequence>
<dbReference type="AlphaFoldDB" id="W6MGU8"/>
<dbReference type="STRING" id="1382522.W6MGU8"/>
<name>W6MGU8_9ASCO</name>
<dbReference type="GO" id="GO:0000822">
    <property type="term" value="F:inositol hexakisphosphate binding"/>
    <property type="evidence" value="ECO:0007669"/>
    <property type="project" value="EnsemblFungi"/>
</dbReference>
<dbReference type="HOGENOM" id="CLU_013985_0_3_1"/>
<dbReference type="OrthoDB" id="249099at2759"/>